<dbReference type="AlphaFoldDB" id="M7P346"/>
<dbReference type="PANTHER" id="PTHR30604:SF1">
    <property type="entry name" value="DNA UTILIZATION PROTEIN HOFQ"/>
    <property type="match status" value="1"/>
</dbReference>
<dbReference type="InterPro" id="IPR011662">
    <property type="entry name" value="Secretin/TonB_short_N"/>
</dbReference>
<dbReference type="InterPro" id="IPR004846">
    <property type="entry name" value="T2SS/T3SS_dom"/>
</dbReference>
<name>M7P346_9GAMM</name>
<evidence type="ECO:0000256" key="5">
    <source>
        <dbReference type="ARBA" id="ARBA00023136"/>
    </source>
</evidence>
<evidence type="ECO:0000259" key="9">
    <source>
        <dbReference type="SMART" id="SM00965"/>
    </source>
</evidence>
<protein>
    <submittedName>
        <fullName evidence="10">Type IV pilus biogenesis protein PilQ</fullName>
    </submittedName>
</protein>
<keyword evidence="2 8" id="KW-0813">Transport</keyword>
<gene>
    <name evidence="10" type="ORF">MPL1_02188</name>
</gene>
<accession>M7P346</accession>
<dbReference type="Pfam" id="PF11741">
    <property type="entry name" value="AMIN"/>
    <property type="match status" value="2"/>
</dbReference>
<dbReference type="Gene3D" id="3.30.1370.120">
    <property type="match status" value="1"/>
</dbReference>
<proteinExistence type="inferred from homology"/>
<keyword evidence="4" id="KW-0653">Protein transport</keyword>
<dbReference type="STRING" id="1286106.MPL1_02188"/>
<evidence type="ECO:0000256" key="3">
    <source>
        <dbReference type="ARBA" id="ARBA00022729"/>
    </source>
</evidence>
<feature type="domain" description="Secretin/TonB short N-terminal" evidence="9">
    <location>
        <begin position="324"/>
        <end position="372"/>
    </location>
</feature>
<organism evidence="10 11">
    <name type="scientific">Methylophaga lonarensis MPL</name>
    <dbReference type="NCBI Taxonomy" id="1286106"/>
    <lineage>
        <taxon>Bacteria</taxon>
        <taxon>Pseudomonadati</taxon>
        <taxon>Pseudomonadota</taxon>
        <taxon>Gammaproteobacteria</taxon>
        <taxon>Thiotrichales</taxon>
        <taxon>Piscirickettsiaceae</taxon>
        <taxon>Methylophaga</taxon>
    </lineage>
</organism>
<dbReference type="InterPro" id="IPR013355">
    <property type="entry name" value="Pilus_4_PilQ"/>
</dbReference>
<comment type="subcellular location">
    <subcellularLocation>
        <location evidence="8">Cell outer membrane</location>
    </subcellularLocation>
    <subcellularLocation>
        <location evidence="1">Membrane</location>
    </subcellularLocation>
</comment>
<dbReference type="Pfam" id="PF00263">
    <property type="entry name" value="Secretin"/>
    <property type="match status" value="1"/>
</dbReference>
<dbReference type="Gene3D" id="2.60.40.3470">
    <property type="match status" value="1"/>
</dbReference>
<evidence type="ECO:0000313" key="11">
    <source>
        <dbReference type="Proteomes" id="UP000012019"/>
    </source>
</evidence>
<evidence type="ECO:0000256" key="8">
    <source>
        <dbReference type="RuleBase" id="RU004004"/>
    </source>
</evidence>
<dbReference type="InterPro" id="IPR021731">
    <property type="entry name" value="AMIN_dom"/>
</dbReference>
<sequence>MKNMTIRNGIIMDKQTLERAIQGSSARQKLLLTALSVVTFILMMLVSWGAQAVDLESVDYQATSSSKSKLILNFSGTAPEPNTFSMDDPARIVLDFAGVKNKLDDKNQQINVGLTRSIATVEAGERTRMVINMARPVPYTVDVSGNTVVVMLETGSATASTSTAPSRVAAATGRSVTDIDFRRGEMGEARVLIHLSDDGAAVDIRRQRDNEVVVDLVGVSLPEKLQRRLDVIDFATPVHFIQSTAEGNNTRMLLTTSGEFEHLAYQSDKLLVVEVKPVVETDTDGVAMPGMGSDQGYTGEKLSLNFQNIEVRAVLQLLADFTGMNLVTSDTVQGNLTLRLRNVPWDQALDIILKTKGLDKRINGNVMLVAPAAEIAAREKQELEARRQLVELEPLFSDFIEINFAKASEIAGILRSDSQQSGASSRMGFLSERGSVTVDERTNSLLIRDTSAQLSDIRRLIERLDIPVRQVLIESRIVIANNDFTRELGVRFGASARSRTLGAGTDGSLRGMQVDGGNRNLINPSRGAGTQLGATDNLNVNLPVTNPAGQVALALAKLPLGMILELELSAMQEEGKGEIISSPRVITSNQKQATIEQGTEIPYQEASSSGATSVSFKEATLKLDVTPQITPDDRIVMDLEVNKDEVGEIFLGVPSIDTRSVKTQVLVDNGETVVLGGIYEQISTTNSQRVPFFGDLPYVGFMFRNNLNEDRRRELLVFVTPKIIKEGMDF</sequence>
<keyword evidence="11" id="KW-1185">Reference proteome</keyword>
<dbReference type="Pfam" id="PF07660">
    <property type="entry name" value="STN"/>
    <property type="match status" value="1"/>
</dbReference>
<dbReference type="GO" id="GO:0009279">
    <property type="term" value="C:cell outer membrane"/>
    <property type="evidence" value="ECO:0007669"/>
    <property type="project" value="UniProtKB-SubCell"/>
</dbReference>
<dbReference type="NCBIfam" id="TIGR02515">
    <property type="entry name" value="IV_pilus_PilQ"/>
    <property type="match status" value="1"/>
</dbReference>
<dbReference type="PANTHER" id="PTHR30604">
    <property type="entry name" value="PROTEIN TRANSPORT PROTEIN HOFQ"/>
    <property type="match status" value="1"/>
</dbReference>
<keyword evidence="3" id="KW-0732">Signal</keyword>
<evidence type="ECO:0000256" key="1">
    <source>
        <dbReference type="ARBA" id="ARBA00004370"/>
    </source>
</evidence>
<dbReference type="Gene3D" id="2.60.40.3500">
    <property type="match status" value="1"/>
</dbReference>
<dbReference type="eggNOG" id="COG4796">
    <property type="taxonomic scope" value="Bacteria"/>
</dbReference>
<dbReference type="EMBL" id="APHR01000010">
    <property type="protein sequence ID" value="EMR13936.1"/>
    <property type="molecule type" value="Genomic_DNA"/>
</dbReference>
<evidence type="ECO:0000313" key="10">
    <source>
        <dbReference type="EMBL" id="EMR13936.1"/>
    </source>
</evidence>
<evidence type="ECO:0000256" key="4">
    <source>
        <dbReference type="ARBA" id="ARBA00022927"/>
    </source>
</evidence>
<dbReference type="InterPro" id="IPR005644">
    <property type="entry name" value="NolW-like"/>
</dbReference>
<dbReference type="Pfam" id="PF03958">
    <property type="entry name" value="Secretin_N"/>
    <property type="match status" value="1"/>
</dbReference>
<evidence type="ECO:0000256" key="2">
    <source>
        <dbReference type="ARBA" id="ARBA00022448"/>
    </source>
</evidence>
<evidence type="ECO:0000256" key="7">
    <source>
        <dbReference type="RuleBase" id="RU004003"/>
    </source>
</evidence>
<keyword evidence="5" id="KW-0472">Membrane</keyword>
<dbReference type="SMART" id="SM00965">
    <property type="entry name" value="STN"/>
    <property type="match status" value="1"/>
</dbReference>
<dbReference type="InterPro" id="IPR051808">
    <property type="entry name" value="Type_IV_pilus_biogenesis"/>
</dbReference>
<dbReference type="PATRIC" id="fig|1286106.3.peg.440"/>
<dbReference type="Gene3D" id="3.30.1370.130">
    <property type="match status" value="1"/>
</dbReference>
<reference evidence="10 11" key="1">
    <citation type="journal article" date="2013" name="Genome Announc.">
        <title>Draft Genome Sequence of Methylophaga lonarensis MPLT, a Haloalkaliphilic (Non-Methane-Utilizing) Methylotroph.</title>
        <authorList>
            <person name="Shetty S.A."/>
            <person name="Marathe N.P."/>
            <person name="Munot H."/>
            <person name="Antony C.P."/>
            <person name="Dhotre D.P."/>
            <person name="Murrell J.C."/>
            <person name="Shouche Y.S."/>
        </authorList>
    </citation>
    <scope>NUCLEOTIDE SEQUENCE [LARGE SCALE GENOMIC DNA]</scope>
    <source>
        <strain evidence="10 11">MPL</strain>
    </source>
</reference>
<dbReference type="Proteomes" id="UP000012019">
    <property type="component" value="Unassembled WGS sequence"/>
</dbReference>
<dbReference type="GO" id="GO:0009306">
    <property type="term" value="P:protein secretion"/>
    <property type="evidence" value="ECO:0007669"/>
    <property type="project" value="InterPro"/>
</dbReference>
<dbReference type="InterPro" id="IPR001775">
    <property type="entry name" value="GspD/PilQ"/>
</dbReference>
<dbReference type="InterPro" id="IPR038591">
    <property type="entry name" value="NolW-like_sf"/>
</dbReference>
<comment type="similarity">
    <text evidence="7">Belongs to the bacterial secretin family.</text>
</comment>
<comment type="caution">
    <text evidence="10">The sequence shown here is derived from an EMBL/GenBank/DDBJ whole genome shotgun (WGS) entry which is preliminary data.</text>
</comment>
<evidence type="ECO:0000256" key="6">
    <source>
        <dbReference type="ARBA" id="ARBA00023237"/>
    </source>
</evidence>
<keyword evidence="6" id="KW-0998">Cell outer membrane</keyword>
<dbReference type="PRINTS" id="PR00811">
    <property type="entry name" value="BCTERIALGSPD"/>
</dbReference>